<organism evidence="1 2">
    <name type="scientific">Solitalea canadensis (strain ATCC 29591 / DSM 3403 / JCM 21819 / LMG 8368 / NBRC 15130 / NCIMB 12057 / USAM 9D)</name>
    <name type="common">Flexibacter canadensis</name>
    <dbReference type="NCBI Taxonomy" id="929556"/>
    <lineage>
        <taxon>Bacteria</taxon>
        <taxon>Pseudomonadati</taxon>
        <taxon>Bacteroidota</taxon>
        <taxon>Sphingobacteriia</taxon>
        <taxon>Sphingobacteriales</taxon>
        <taxon>Sphingobacteriaceae</taxon>
        <taxon>Solitalea</taxon>
    </lineage>
</organism>
<proteinExistence type="predicted"/>
<dbReference type="eggNOG" id="ENOG5033QSP">
    <property type="taxonomic scope" value="Bacteria"/>
</dbReference>
<evidence type="ECO:0000313" key="1">
    <source>
        <dbReference type="EMBL" id="AFD08614.1"/>
    </source>
</evidence>
<dbReference type="EMBL" id="CP003349">
    <property type="protein sequence ID" value="AFD08614.1"/>
    <property type="molecule type" value="Genomic_DNA"/>
</dbReference>
<dbReference type="RefSeq" id="WP_014681837.1">
    <property type="nucleotide sequence ID" value="NC_017770.1"/>
</dbReference>
<dbReference type="Proteomes" id="UP000007590">
    <property type="component" value="Chromosome"/>
</dbReference>
<name>H8KLB2_SOLCM</name>
<gene>
    <name evidence="1" type="ordered locus">Solca_3610</name>
</gene>
<reference evidence="1" key="1">
    <citation type="submission" date="2012-02" db="EMBL/GenBank/DDBJ databases">
        <title>The complete genome of Solitalea canadensis DSM 3403.</title>
        <authorList>
            <consortium name="US DOE Joint Genome Institute (JGI-PGF)"/>
            <person name="Lucas S."/>
            <person name="Copeland A."/>
            <person name="Lapidus A."/>
            <person name="Glavina del Rio T."/>
            <person name="Dalin E."/>
            <person name="Tice H."/>
            <person name="Bruce D."/>
            <person name="Goodwin L."/>
            <person name="Pitluck S."/>
            <person name="Peters L."/>
            <person name="Ovchinnikova G."/>
            <person name="Lu M."/>
            <person name="Kyrpides N."/>
            <person name="Mavromatis K."/>
            <person name="Ivanova N."/>
            <person name="Brettin T."/>
            <person name="Detter J.C."/>
            <person name="Han C."/>
            <person name="Larimer F."/>
            <person name="Land M."/>
            <person name="Hauser L."/>
            <person name="Markowitz V."/>
            <person name="Cheng J.-F."/>
            <person name="Hugenholtz P."/>
            <person name="Woyke T."/>
            <person name="Wu D."/>
            <person name="Spring S."/>
            <person name="Schroeder M."/>
            <person name="Kopitz M."/>
            <person name="Brambilla E."/>
            <person name="Klenk H.-P."/>
            <person name="Eisen J.A."/>
        </authorList>
    </citation>
    <scope>NUCLEOTIDE SEQUENCE</scope>
    <source>
        <strain evidence="1">DSM 3403</strain>
    </source>
</reference>
<dbReference type="HOGENOM" id="CLU_879691_0_0_10"/>
<dbReference type="KEGG" id="scn:Solca_3610"/>
<accession>H8KLB2</accession>
<dbReference type="STRING" id="929556.Solca_3610"/>
<sequence>MKKLVLLIILFTTKSTFGQTQMAPFELSQSKKLSVDAYTVFKTNKFLDFKERDTLVEVINGTIYKKTDLNNYFGYKKNWDEIEKETSATYKKEDEKYGYTWVDSTMVETYKKFGAYEVWREIKTVYNSKGFVLSRHEKVFVGDNYKEAQIIINEFDDRNRVIKIINRTERKNQEENKESIIQAVYEANSVKVTSENGMILCKFITDNNSIGFISKLSPRETASSFMYALRNKQLDVAKDYCTHKMIEKIEVHPILDNQIEEVSFISGSDKFSQESVTMSDVWEIRSSTSRKVKYKVEFVMTKQQNGWKIDEFRINN</sequence>
<protein>
    <submittedName>
        <fullName evidence="1">Uncharacterized protein</fullName>
    </submittedName>
</protein>
<evidence type="ECO:0000313" key="2">
    <source>
        <dbReference type="Proteomes" id="UP000007590"/>
    </source>
</evidence>
<keyword evidence="2" id="KW-1185">Reference proteome</keyword>
<dbReference type="AlphaFoldDB" id="H8KLB2"/>